<dbReference type="Proteomes" id="UP000267250">
    <property type="component" value="Chromosome"/>
</dbReference>
<accession>A0A3Q9HSY1</accession>
<evidence type="ECO:0000313" key="1">
    <source>
        <dbReference type="EMBL" id="AZR74688.1"/>
    </source>
</evidence>
<protein>
    <submittedName>
        <fullName evidence="1">DUF1573 domain-containing protein</fullName>
    </submittedName>
</protein>
<dbReference type="KEGG" id="aft:BBF96_15710"/>
<proteinExistence type="predicted"/>
<keyword evidence="2" id="KW-1185">Reference proteome</keyword>
<name>A0A3Q9HSY1_9FIRM</name>
<gene>
    <name evidence="1" type="ORF">BBF96_15710</name>
</gene>
<evidence type="ECO:0000313" key="2">
    <source>
        <dbReference type="Proteomes" id="UP000267250"/>
    </source>
</evidence>
<organism evidence="1 2">
    <name type="scientific">Anoxybacter fermentans</name>
    <dbReference type="NCBI Taxonomy" id="1323375"/>
    <lineage>
        <taxon>Bacteria</taxon>
        <taxon>Bacillati</taxon>
        <taxon>Bacillota</taxon>
        <taxon>Clostridia</taxon>
        <taxon>Halanaerobiales</taxon>
        <taxon>Anoxybacter</taxon>
    </lineage>
</organism>
<reference evidence="1 2" key="1">
    <citation type="submission" date="2016-07" db="EMBL/GenBank/DDBJ databases">
        <title>Genome and transcriptome analysis of iron-reducing fermentative bacteria Anoxybacter fermentans.</title>
        <authorList>
            <person name="Zeng X."/>
            <person name="Shao Z."/>
        </authorList>
    </citation>
    <scope>NUCLEOTIDE SEQUENCE [LARGE SCALE GENOMIC DNA]</scope>
    <source>
        <strain evidence="1 2">DY22613</strain>
    </source>
</reference>
<dbReference type="EMBL" id="CP016379">
    <property type="protein sequence ID" value="AZR74688.1"/>
    <property type="molecule type" value="Genomic_DNA"/>
</dbReference>
<sequence>MKEKEYRGVSTLKKQNDCNKLCSSFQKEVRYSLVRHQSILDVLSKFQETNARTNRAIIKAVTSCGCIQIHAEKQKIPEDISFSELKEYLDDHLEGQLCQNCQDIIEDELGKVMFYTSALCELLNLDFREILNKELNRIKTLGIYNLR</sequence>
<dbReference type="AlphaFoldDB" id="A0A3Q9HSY1"/>